<evidence type="ECO:0000256" key="4">
    <source>
        <dbReference type="ARBA" id="ARBA00022833"/>
    </source>
</evidence>
<feature type="compositionally biased region" description="Basic and acidic residues" evidence="7">
    <location>
        <begin position="29"/>
        <end position="39"/>
    </location>
</feature>
<dbReference type="PANTHER" id="PTHR46174:SF1">
    <property type="entry name" value="CXXC-TYPE ZINC FINGER PROTEIN 1"/>
    <property type="match status" value="1"/>
</dbReference>
<feature type="domain" description="PHD-type" evidence="8">
    <location>
        <begin position="184"/>
        <end position="242"/>
    </location>
</feature>
<keyword evidence="2" id="KW-0479">Metal-binding</keyword>
<comment type="caution">
    <text evidence="9">The sequence shown here is derived from an EMBL/GenBank/DDBJ whole genome shotgun (WGS) entry which is preliminary data.</text>
</comment>
<dbReference type="Pfam" id="PF00628">
    <property type="entry name" value="PHD"/>
    <property type="match status" value="1"/>
</dbReference>
<comment type="subcellular location">
    <subcellularLocation>
        <location evidence="1">Nucleus</location>
    </subcellularLocation>
</comment>
<evidence type="ECO:0000256" key="6">
    <source>
        <dbReference type="PROSITE-ProRule" id="PRU00146"/>
    </source>
</evidence>
<dbReference type="AlphaFoldDB" id="A0A0M0JH36"/>
<evidence type="ECO:0000313" key="9">
    <source>
        <dbReference type="EMBL" id="KOO25894.1"/>
    </source>
</evidence>
<evidence type="ECO:0000259" key="8">
    <source>
        <dbReference type="PROSITE" id="PS50016"/>
    </source>
</evidence>
<feature type="non-terminal residue" evidence="9">
    <location>
        <position position="381"/>
    </location>
</feature>
<dbReference type="GO" id="GO:0045893">
    <property type="term" value="P:positive regulation of DNA-templated transcription"/>
    <property type="evidence" value="ECO:0007669"/>
    <property type="project" value="TreeGrafter"/>
</dbReference>
<sequence length="381" mass="42001">MAAATEGERGAEPSATAAPTTTPSAEATAEAHDGARGRAEWRSAAAEWAALQQTLQQAGEWRARAERVLTTDKVALAEMRELAIQGQQLHVLMPEQSLLERQMSDAETWLAAADALQAPTATLDELAKCVKQYTKIHLLSDKVDGLKEREAGGQGWLEETRSMFKHAAIQMSTLHEILESDGEAIYCVCRQPWGSSGVTMIECEGCQGWYHITCLGISPAKSKQFTAEGATATFHCPRCCEQRGVNFPFEPRVTAPQIKRLPSVHKAEQHVRKVAKLRVRIEEAELLEKAVTNVSTWQLELLPTLLESYRRTVVPNTARHAPHAGAVLGVPPGPRGHVGHAVGGGVTNEELCRWLEEGERFRLECDLVALLKGWRWARQLR</sequence>
<dbReference type="GO" id="GO:0048188">
    <property type="term" value="C:Set1C/COMPASS complex"/>
    <property type="evidence" value="ECO:0007669"/>
    <property type="project" value="InterPro"/>
</dbReference>
<dbReference type="InterPro" id="IPR001965">
    <property type="entry name" value="Znf_PHD"/>
</dbReference>
<keyword evidence="5" id="KW-0539">Nucleus</keyword>
<evidence type="ECO:0000256" key="5">
    <source>
        <dbReference type="ARBA" id="ARBA00023242"/>
    </source>
</evidence>
<proteinExistence type="predicted"/>
<dbReference type="SUPFAM" id="SSF57903">
    <property type="entry name" value="FYVE/PHD zinc finger"/>
    <property type="match status" value="1"/>
</dbReference>
<dbReference type="Gene3D" id="3.30.40.10">
    <property type="entry name" value="Zinc/RING finger domain, C3HC4 (zinc finger)"/>
    <property type="match status" value="1"/>
</dbReference>
<dbReference type="PROSITE" id="PS01359">
    <property type="entry name" value="ZF_PHD_1"/>
    <property type="match status" value="1"/>
</dbReference>
<dbReference type="Proteomes" id="UP000037460">
    <property type="component" value="Unassembled WGS sequence"/>
</dbReference>
<dbReference type="PROSITE" id="PS50016">
    <property type="entry name" value="ZF_PHD_2"/>
    <property type="match status" value="1"/>
</dbReference>
<dbReference type="InterPro" id="IPR011011">
    <property type="entry name" value="Znf_FYVE_PHD"/>
</dbReference>
<reference evidence="10" key="1">
    <citation type="journal article" date="2015" name="PLoS Genet.">
        <title>Genome Sequence and Transcriptome Analyses of Chrysochromulina tobin: Metabolic Tools for Enhanced Algal Fitness in the Prominent Order Prymnesiales (Haptophyceae).</title>
        <authorList>
            <person name="Hovde B.T."/>
            <person name="Deodato C.R."/>
            <person name="Hunsperger H.M."/>
            <person name="Ryken S.A."/>
            <person name="Yost W."/>
            <person name="Jha R.K."/>
            <person name="Patterson J."/>
            <person name="Monnat R.J. Jr."/>
            <person name="Barlow S.B."/>
            <person name="Starkenburg S.R."/>
            <person name="Cattolico R.A."/>
        </authorList>
    </citation>
    <scope>NUCLEOTIDE SEQUENCE</scope>
    <source>
        <strain evidence="10">CCMP291</strain>
    </source>
</reference>
<dbReference type="Pfam" id="PF08429">
    <property type="entry name" value="PLU-1"/>
    <property type="match status" value="1"/>
</dbReference>
<name>A0A0M0JH36_9EUKA</name>
<evidence type="ECO:0000256" key="7">
    <source>
        <dbReference type="SAM" id="MobiDB-lite"/>
    </source>
</evidence>
<evidence type="ECO:0000313" key="10">
    <source>
        <dbReference type="Proteomes" id="UP000037460"/>
    </source>
</evidence>
<dbReference type="InterPro" id="IPR013637">
    <property type="entry name" value="Lys_sp_deMease-like_dom"/>
</dbReference>
<dbReference type="OrthoDB" id="436852at2759"/>
<feature type="compositionally biased region" description="Low complexity" evidence="7">
    <location>
        <begin position="12"/>
        <end position="28"/>
    </location>
</feature>
<organism evidence="9 10">
    <name type="scientific">Chrysochromulina tobinii</name>
    <dbReference type="NCBI Taxonomy" id="1460289"/>
    <lineage>
        <taxon>Eukaryota</taxon>
        <taxon>Haptista</taxon>
        <taxon>Haptophyta</taxon>
        <taxon>Prymnesiophyceae</taxon>
        <taxon>Prymnesiales</taxon>
        <taxon>Chrysochromulinaceae</taxon>
        <taxon>Chrysochromulina</taxon>
    </lineage>
</organism>
<dbReference type="EMBL" id="JWZX01002916">
    <property type="protein sequence ID" value="KOO25894.1"/>
    <property type="molecule type" value="Genomic_DNA"/>
</dbReference>
<gene>
    <name evidence="9" type="ORF">Ctob_002216</name>
</gene>
<keyword evidence="4" id="KW-0862">Zinc</keyword>
<dbReference type="SMART" id="SM00249">
    <property type="entry name" value="PHD"/>
    <property type="match status" value="1"/>
</dbReference>
<dbReference type="GO" id="GO:0008270">
    <property type="term" value="F:zinc ion binding"/>
    <property type="evidence" value="ECO:0007669"/>
    <property type="project" value="UniProtKB-KW"/>
</dbReference>
<keyword evidence="10" id="KW-1185">Reference proteome</keyword>
<dbReference type="InterPro" id="IPR019786">
    <property type="entry name" value="Zinc_finger_PHD-type_CS"/>
</dbReference>
<feature type="compositionally biased region" description="Basic and acidic residues" evidence="7">
    <location>
        <begin position="1"/>
        <end position="11"/>
    </location>
</feature>
<dbReference type="PANTHER" id="PTHR46174">
    <property type="entry name" value="CXXC-TYPE ZINC FINGER PROTEIN 1"/>
    <property type="match status" value="1"/>
</dbReference>
<keyword evidence="3 6" id="KW-0863">Zinc-finger</keyword>
<dbReference type="InterPro" id="IPR013083">
    <property type="entry name" value="Znf_RING/FYVE/PHD"/>
</dbReference>
<evidence type="ECO:0000256" key="1">
    <source>
        <dbReference type="ARBA" id="ARBA00004123"/>
    </source>
</evidence>
<dbReference type="InterPro" id="IPR019787">
    <property type="entry name" value="Znf_PHD-finger"/>
</dbReference>
<evidence type="ECO:0000256" key="2">
    <source>
        <dbReference type="ARBA" id="ARBA00022723"/>
    </source>
</evidence>
<evidence type="ECO:0000256" key="3">
    <source>
        <dbReference type="ARBA" id="ARBA00022771"/>
    </source>
</evidence>
<feature type="region of interest" description="Disordered" evidence="7">
    <location>
        <begin position="1"/>
        <end position="39"/>
    </location>
</feature>
<dbReference type="InterPro" id="IPR037869">
    <property type="entry name" value="Spp1/CFP1"/>
</dbReference>
<accession>A0A0M0JH36</accession>
<protein>
    <submittedName>
        <fullName evidence="9">Transcription factor jumonji</fullName>
    </submittedName>
</protein>